<sequence>MGGFSVIDPGGNCIRVFQNTATMPTPAPAPDAVGRERTAPAHPPTVGSGGRSQISTVDRMWQNPNRIHTAQGPIVTLTAVRRRLT</sequence>
<comment type="caution">
    <text evidence="2">The sequence shown here is derived from an EMBL/GenBank/DDBJ whole genome shotgun (WGS) entry which is preliminary data.</text>
</comment>
<evidence type="ECO:0000313" key="2">
    <source>
        <dbReference type="EMBL" id="GIF00102.1"/>
    </source>
</evidence>
<gene>
    <name evidence="2" type="ORF">Ari01nite_75660</name>
</gene>
<organism evidence="2 3">
    <name type="scientific">Paractinoplanes rishiriensis</name>
    <dbReference type="NCBI Taxonomy" id="1050105"/>
    <lineage>
        <taxon>Bacteria</taxon>
        <taxon>Bacillati</taxon>
        <taxon>Actinomycetota</taxon>
        <taxon>Actinomycetes</taxon>
        <taxon>Micromonosporales</taxon>
        <taxon>Micromonosporaceae</taxon>
        <taxon>Paractinoplanes</taxon>
    </lineage>
</organism>
<dbReference type="Proteomes" id="UP000636960">
    <property type="component" value="Unassembled WGS sequence"/>
</dbReference>
<keyword evidence="3" id="KW-1185">Reference proteome</keyword>
<reference evidence="2" key="1">
    <citation type="submission" date="2021-01" db="EMBL/GenBank/DDBJ databases">
        <title>Whole genome shotgun sequence of Actinoplanes rishiriensis NBRC 108556.</title>
        <authorList>
            <person name="Komaki H."/>
            <person name="Tamura T."/>
        </authorList>
    </citation>
    <scope>NUCLEOTIDE SEQUENCE</scope>
    <source>
        <strain evidence="2">NBRC 108556</strain>
    </source>
</reference>
<accession>A0A919MU92</accession>
<evidence type="ECO:0000313" key="3">
    <source>
        <dbReference type="Proteomes" id="UP000636960"/>
    </source>
</evidence>
<evidence type="ECO:0000256" key="1">
    <source>
        <dbReference type="SAM" id="MobiDB-lite"/>
    </source>
</evidence>
<feature type="region of interest" description="Disordered" evidence="1">
    <location>
        <begin position="21"/>
        <end position="53"/>
    </location>
</feature>
<name>A0A919MU92_9ACTN</name>
<proteinExistence type="predicted"/>
<protein>
    <submittedName>
        <fullName evidence="2">Uncharacterized protein</fullName>
    </submittedName>
</protein>
<dbReference type="AlphaFoldDB" id="A0A919MU92"/>
<dbReference type="EMBL" id="BOMV01000080">
    <property type="protein sequence ID" value="GIF00102.1"/>
    <property type="molecule type" value="Genomic_DNA"/>
</dbReference>